<keyword evidence="3" id="KW-1185">Reference proteome</keyword>
<dbReference type="PANTHER" id="PTHR34048:SF5">
    <property type="entry name" value="INNER MEMBRANE LOCALIZED PROTEIN"/>
    <property type="match status" value="1"/>
</dbReference>
<protein>
    <submittedName>
        <fullName evidence="2">Uncharacterized protein</fullName>
    </submittedName>
</protein>
<dbReference type="PANTHER" id="PTHR34048">
    <property type="entry name" value="LOW-DENSITY RECEPTOR-LIKE PROTEIN"/>
    <property type="match status" value="1"/>
</dbReference>
<keyword evidence="1" id="KW-0812">Transmembrane</keyword>
<reference evidence="2 3" key="1">
    <citation type="journal article" date="2020" name="bioRxiv">
        <title>Sequence and annotation of 42 cannabis genomes reveals extensive copy number variation in cannabinoid synthesis and pathogen resistance genes.</title>
        <authorList>
            <person name="Mckernan K.J."/>
            <person name="Helbert Y."/>
            <person name="Kane L.T."/>
            <person name="Ebling H."/>
            <person name="Zhang L."/>
            <person name="Liu B."/>
            <person name="Eaton Z."/>
            <person name="Mclaughlin S."/>
            <person name="Kingan S."/>
            <person name="Baybayan P."/>
            <person name="Concepcion G."/>
            <person name="Jordan M."/>
            <person name="Riva A."/>
            <person name="Barbazuk W."/>
            <person name="Harkins T."/>
        </authorList>
    </citation>
    <scope>NUCLEOTIDE SEQUENCE [LARGE SCALE GENOMIC DNA]</scope>
    <source>
        <strain evidence="3">cv. Jamaican Lion 4</strain>
        <tissue evidence="2">Leaf</tissue>
    </source>
</reference>
<keyword evidence="1" id="KW-0472">Membrane</keyword>
<sequence>MAVISNTIQIKSQTPQISYGSPLKRSVGSLRTTNLSFDFSHTCVEKPQLSISRKSLIVQAAYSDSGRPSSASIFVGGFVLGGIIIGTLGCVCAPQISKALTATDGKDLMRKLPKFIYNEEKALEKTRKILAQKIAQLNCAIDEVSSQLRSEDDPIGVVLSSSVIETTPKCRVKLKYFPKIKELIQSWGCVLSITHLQKPNESRIVEEFEECHRQAEESEAYIQKRQNVN</sequence>
<dbReference type="EMBL" id="JAATIQ010000286">
    <property type="protein sequence ID" value="KAF4364143.1"/>
    <property type="molecule type" value="Genomic_DNA"/>
</dbReference>
<evidence type="ECO:0000256" key="1">
    <source>
        <dbReference type="SAM" id="Phobius"/>
    </source>
</evidence>
<dbReference type="AlphaFoldDB" id="A0A7J6F0C0"/>
<accession>A0A7J6F0C0</accession>
<gene>
    <name evidence="2" type="ORF">G4B88_031305</name>
</gene>
<name>A0A7J6F0C0_CANSA</name>
<dbReference type="GO" id="GO:0009706">
    <property type="term" value="C:chloroplast inner membrane"/>
    <property type="evidence" value="ECO:0007669"/>
    <property type="project" value="TreeGrafter"/>
</dbReference>
<keyword evidence="1" id="KW-1133">Transmembrane helix</keyword>
<organism evidence="2 3">
    <name type="scientific">Cannabis sativa</name>
    <name type="common">Hemp</name>
    <name type="synonym">Marijuana</name>
    <dbReference type="NCBI Taxonomy" id="3483"/>
    <lineage>
        <taxon>Eukaryota</taxon>
        <taxon>Viridiplantae</taxon>
        <taxon>Streptophyta</taxon>
        <taxon>Embryophyta</taxon>
        <taxon>Tracheophyta</taxon>
        <taxon>Spermatophyta</taxon>
        <taxon>Magnoliopsida</taxon>
        <taxon>eudicotyledons</taxon>
        <taxon>Gunneridae</taxon>
        <taxon>Pentapetalae</taxon>
        <taxon>rosids</taxon>
        <taxon>fabids</taxon>
        <taxon>Rosales</taxon>
        <taxon>Cannabaceae</taxon>
        <taxon>Cannabis</taxon>
    </lineage>
</organism>
<comment type="caution">
    <text evidence="2">The sequence shown here is derived from an EMBL/GenBank/DDBJ whole genome shotgun (WGS) entry which is preliminary data.</text>
</comment>
<evidence type="ECO:0000313" key="2">
    <source>
        <dbReference type="EMBL" id="KAF4364143.1"/>
    </source>
</evidence>
<dbReference type="InterPro" id="IPR040377">
    <property type="entry name" value="Ssl2009-like"/>
</dbReference>
<dbReference type="GO" id="GO:0009535">
    <property type="term" value="C:chloroplast thylakoid membrane"/>
    <property type="evidence" value="ECO:0007669"/>
    <property type="project" value="TreeGrafter"/>
</dbReference>
<evidence type="ECO:0000313" key="3">
    <source>
        <dbReference type="Proteomes" id="UP000583929"/>
    </source>
</evidence>
<proteinExistence type="predicted"/>
<dbReference type="Proteomes" id="UP000583929">
    <property type="component" value="Unassembled WGS sequence"/>
</dbReference>
<feature type="transmembrane region" description="Helical" evidence="1">
    <location>
        <begin position="71"/>
        <end position="93"/>
    </location>
</feature>